<proteinExistence type="predicted"/>
<protein>
    <submittedName>
        <fullName evidence="1">Uncharacterized protein</fullName>
    </submittedName>
</protein>
<sequence length="165" mass="18161">MFTSEGEAPVTSTEPRPDLALAILDAPETPASRRGMREQVAELQERLRRVLEADWAPEVLAAAAVVPVAERPRLLDLGELERVRDDLVASLDAVRGAVLARRERHAANRALLERMFDDPDAHRGVRLTTDDLGLPGCCRWQVTPVLGLVGRLAGWWRVKVSSGCP</sequence>
<evidence type="ECO:0000313" key="2">
    <source>
        <dbReference type="Proteomes" id="UP000535890"/>
    </source>
</evidence>
<organism evidence="1 2">
    <name type="scientific">Actinomycetospora corticicola</name>
    <dbReference type="NCBI Taxonomy" id="663602"/>
    <lineage>
        <taxon>Bacteria</taxon>
        <taxon>Bacillati</taxon>
        <taxon>Actinomycetota</taxon>
        <taxon>Actinomycetes</taxon>
        <taxon>Pseudonocardiales</taxon>
        <taxon>Pseudonocardiaceae</taxon>
        <taxon>Actinomycetospora</taxon>
    </lineage>
</organism>
<keyword evidence="2" id="KW-1185">Reference proteome</keyword>
<evidence type="ECO:0000313" key="1">
    <source>
        <dbReference type="EMBL" id="NYD38196.1"/>
    </source>
</evidence>
<reference evidence="1 2" key="1">
    <citation type="submission" date="2020-07" db="EMBL/GenBank/DDBJ databases">
        <title>Sequencing the genomes of 1000 actinobacteria strains.</title>
        <authorList>
            <person name="Klenk H.-P."/>
        </authorList>
    </citation>
    <scope>NUCLEOTIDE SEQUENCE [LARGE SCALE GENOMIC DNA]</scope>
    <source>
        <strain evidence="1 2">DSM 45772</strain>
    </source>
</reference>
<name>A0A7Y9J7N1_9PSEU</name>
<comment type="caution">
    <text evidence="1">The sequence shown here is derived from an EMBL/GenBank/DDBJ whole genome shotgun (WGS) entry which is preliminary data.</text>
</comment>
<accession>A0A7Y9J7N1</accession>
<dbReference type="EMBL" id="JACCBN010000001">
    <property type="protein sequence ID" value="NYD38196.1"/>
    <property type="molecule type" value="Genomic_DNA"/>
</dbReference>
<dbReference type="Proteomes" id="UP000535890">
    <property type="component" value="Unassembled WGS sequence"/>
</dbReference>
<dbReference type="AlphaFoldDB" id="A0A7Y9J7N1"/>
<dbReference type="RefSeq" id="WP_179795677.1">
    <property type="nucleotide sequence ID" value="NZ_BAABHP010000020.1"/>
</dbReference>
<gene>
    <name evidence="1" type="ORF">BJ983_004298</name>
</gene>